<protein>
    <submittedName>
        <fullName evidence="2">Phage capsid protein</fullName>
    </submittedName>
</protein>
<dbReference type="RefSeq" id="WP_339960875.1">
    <property type="nucleotide sequence ID" value="NZ_JAWMWH010000003.1"/>
</dbReference>
<evidence type="ECO:0000313" key="2">
    <source>
        <dbReference type="EMBL" id="MEJ6401027.1"/>
    </source>
</evidence>
<organism evidence="2 3">
    <name type="scientific">Nicoliella lavandulae</name>
    <dbReference type="NCBI Taxonomy" id="3082954"/>
    <lineage>
        <taxon>Bacteria</taxon>
        <taxon>Bacillati</taxon>
        <taxon>Bacillota</taxon>
        <taxon>Bacilli</taxon>
        <taxon>Lactobacillales</taxon>
        <taxon>Lactobacillaceae</taxon>
        <taxon>Nicoliella</taxon>
    </lineage>
</organism>
<proteinExistence type="predicted"/>
<feature type="compositionally biased region" description="Low complexity" evidence="1">
    <location>
        <begin position="347"/>
        <end position="362"/>
    </location>
</feature>
<comment type="caution">
    <text evidence="2">The sequence shown here is derived from an EMBL/GenBank/DDBJ whole genome shotgun (WGS) entry which is preliminary data.</text>
</comment>
<evidence type="ECO:0000313" key="3">
    <source>
        <dbReference type="Proteomes" id="UP001370590"/>
    </source>
</evidence>
<dbReference type="Proteomes" id="UP001370590">
    <property type="component" value="Unassembled WGS sequence"/>
</dbReference>
<feature type="region of interest" description="Disordered" evidence="1">
    <location>
        <begin position="342"/>
        <end position="362"/>
    </location>
</feature>
<keyword evidence="3" id="KW-1185">Reference proteome</keyword>
<accession>A0ABU8SMA7</accession>
<reference evidence="2 3" key="1">
    <citation type="submission" date="2023-10" db="EMBL/GenBank/DDBJ databases">
        <title>Nicoliella lavandulae sp. nov. isolated from Lavandula angustifolia flowers.</title>
        <authorList>
            <person name="Alcantara C."/>
            <person name="Zuniga M."/>
            <person name="Landete J.M."/>
            <person name="Monedero V."/>
        </authorList>
    </citation>
    <scope>NUCLEOTIDE SEQUENCE [LARGE SCALE GENOMIC DNA]</scope>
    <source>
        <strain evidence="2 3">Es01</strain>
    </source>
</reference>
<dbReference type="EMBL" id="JAWMWH010000003">
    <property type="protein sequence ID" value="MEJ6401027.1"/>
    <property type="molecule type" value="Genomic_DNA"/>
</dbReference>
<sequence>MASPIIGGNVTNLAKNFVPQVWLRWVTDHSTRTNRFLNSGVATSSDELTGILGQPGNGLHVTIPHIHSVDLSLPVQDWNNQTDLFANGINSYTEEEIKFTDAQMFGSSDYDDYLTGAPTLDAISQQFAEYWANIDEKRMIQVVNAAFLNQNIATAKGVNIGNAKMFDPGDVVLAMGRMGDVNGANPSTIAVNSGTYAFMRKQNLIEYLRPSDGGTPIATYQGMAILQDDDIPLAADGTTTAYIFAPNALVYSTATAPNGIATVRDETHQGGITGIKHERISIAHVYGTSADLSTGASPENWKAALADSKTPIYKPVSDDALRQIRIIKYDFKITPEFVVPGVNSPLQTSGSTTSSQVQTNRK</sequence>
<name>A0ABU8SMA7_9LACO</name>
<gene>
    <name evidence="2" type="ORF">R4146_07710</name>
</gene>
<evidence type="ECO:0000256" key="1">
    <source>
        <dbReference type="SAM" id="MobiDB-lite"/>
    </source>
</evidence>